<dbReference type="AlphaFoldDB" id="A0A9N7UDE5"/>
<evidence type="ECO:0000256" key="3">
    <source>
        <dbReference type="ARBA" id="ARBA00023134"/>
    </source>
</evidence>
<protein>
    <recommendedName>
        <fullName evidence="9">AIG1-type G domain-containing protein</fullName>
    </recommendedName>
</protein>
<keyword evidence="8" id="KW-1185">Reference proteome</keyword>
<dbReference type="CDD" id="cd01852">
    <property type="entry name" value="AIG1"/>
    <property type="match status" value="1"/>
</dbReference>
<dbReference type="Pfam" id="PF00168">
    <property type="entry name" value="C2"/>
    <property type="match status" value="1"/>
</dbReference>
<feature type="region of interest" description="Disordered" evidence="4">
    <location>
        <begin position="289"/>
        <end position="310"/>
    </location>
</feature>
<gene>
    <name evidence="7" type="ORF">PLEPLA_LOCUS16200</name>
</gene>
<dbReference type="InterPro" id="IPR027417">
    <property type="entry name" value="P-loop_NTPase"/>
</dbReference>
<accession>A0A9N7UDE5</accession>
<evidence type="ECO:0000256" key="4">
    <source>
        <dbReference type="SAM" id="MobiDB-lite"/>
    </source>
</evidence>
<feature type="domain" description="AIG1-type G" evidence="6">
    <location>
        <begin position="315"/>
        <end position="515"/>
    </location>
</feature>
<name>A0A9N7UDE5_PLEPL</name>
<evidence type="ECO:0000313" key="8">
    <source>
        <dbReference type="Proteomes" id="UP001153269"/>
    </source>
</evidence>
<dbReference type="Proteomes" id="UP001153269">
    <property type="component" value="Unassembled WGS sequence"/>
</dbReference>
<proteinExistence type="inferred from homology"/>
<keyword evidence="2" id="KW-0547">Nucleotide-binding</keyword>
<dbReference type="EMBL" id="CADEAL010001034">
    <property type="protein sequence ID" value="CAB1428234.1"/>
    <property type="molecule type" value="Genomic_DNA"/>
</dbReference>
<comment type="similarity">
    <text evidence="1">Belongs to the TRAFAC class TrmE-Era-EngA-EngB-Septin-like GTPase superfamily. AIG1/Toc34/Toc159-like paraseptin GTPase family. IAN subfamily.</text>
</comment>
<feature type="domain" description="C2" evidence="5">
    <location>
        <begin position="15"/>
        <end position="141"/>
    </location>
</feature>
<dbReference type="SUPFAM" id="SSF49562">
    <property type="entry name" value="C2 domain (Calcium/lipid-binding domain, CaLB)"/>
    <property type="match status" value="1"/>
</dbReference>
<dbReference type="Gene3D" id="3.40.50.300">
    <property type="entry name" value="P-loop containing nucleotide triphosphate hydrolases"/>
    <property type="match status" value="1"/>
</dbReference>
<dbReference type="CDD" id="cd04021">
    <property type="entry name" value="C2_E3_ubiquitin_ligase"/>
    <property type="match status" value="1"/>
</dbReference>
<dbReference type="InterPro" id="IPR000008">
    <property type="entry name" value="C2_dom"/>
</dbReference>
<reference evidence="7" key="1">
    <citation type="submission" date="2020-03" db="EMBL/GenBank/DDBJ databases">
        <authorList>
            <person name="Weist P."/>
        </authorList>
    </citation>
    <scope>NUCLEOTIDE SEQUENCE</scope>
</reference>
<dbReference type="SUPFAM" id="SSF52540">
    <property type="entry name" value="P-loop containing nucleoside triphosphate hydrolases"/>
    <property type="match status" value="1"/>
</dbReference>
<dbReference type="PANTHER" id="PTHR10903">
    <property type="entry name" value="GTPASE, IMAP FAMILY MEMBER-RELATED"/>
    <property type="match status" value="1"/>
</dbReference>
<dbReference type="FunFam" id="3.40.50.300:FF:000366">
    <property type="entry name" value="GTPase, IMAP family member 2"/>
    <property type="match status" value="1"/>
</dbReference>
<dbReference type="InterPro" id="IPR045058">
    <property type="entry name" value="GIMA/IAN/Toc"/>
</dbReference>
<evidence type="ECO:0000256" key="1">
    <source>
        <dbReference type="ARBA" id="ARBA00008535"/>
    </source>
</evidence>
<dbReference type="PROSITE" id="PS51720">
    <property type="entry name" value="G_AIG1"/>
    <property type="match status" value="1"/>
</dbReference>
<dbReference type="InterPro" id="IPR006703">
    <property type="entry name" value="G_AIG1"/>
</dbReference>
<dbReference type="GO" id="GO:0005525">
    <property type="term" value="F:GTP binding"/>
    <property type="evidence" value="ECO:0007669"/>
    <property type="project" value="UniProtKB-KW"/>
</dbReference>
<evidence type="ECO:0008006" key="9">
    <source>
        <dbReference type="Google" id="ProtNLM"/>
    </source>
</evidence>
<keyword evidence="3" id="KW-0342">GTP-binding</keyword>
<dbReference type="InterPro" id="IPR035892">
    <property type="entry name" value="C2_domain_sf"/>
</dbReference>
<evidence type="ECO:0000256" key="2">
    <source>
        <dbReference type="ARBA" id="ARBA00022741"/>
    </source>
</evidence>
<evidence type="ECO:0000259" key="6">
    <source>
        <dbReference type="PROSITE" id="PS51720"/>
    </source>
</evidence>
<evidence type="ECO:0000313" key="7">
    <source>
        <dbReference type="EMBL" id="CAB1428234.1"/>
    </source>
</evidence>
<dbReference type="Pfam" id="PF04548">
    <property type="entry name" value="AIG1"/>
    <property type="match status" value="1"/>
</dbReference>
<comment type="caution">
    <text evidence="7">The sequence shown here is derived from an EMBL/GenBank/DDBJ whole genome shotgun (WGS) entry which is preliminary data.</text>
</comment>
<organism evidence="7 8">
    <name type="scientific">Pleuronectes platessa</name>
    <name type="common">European plaice</name>
    <dbReference type="NCBI Taxonomy" id="8262"/>
    <lineage>
        <taxon>Eukaryota</taxon>
        <taxon>Metazoa</taxon>
        <taxon>Chordata</taxon>
        <taxon>Craniata</taxon>
        <taxon>Vertebrata</taxon>
        <taxon>Euteleostomi</taxon>
        <taxon>Actinopterygii</taxon>
        <taxon>Neopterygii</taxon>
        <taxon>Teleostei</taxon>
        <taxon>Neoteleostei</taxon>
        <taxon>Acanthomorphata</taxon>
        <taxon>Carangaria</taxon>
        <taxon>Pleuronectiformes</taxon>
        <taxon>Pleuronectoidei</taxon>
        <taxon>Pleuronectidae</taxon>
        <taxon>Pleuronectes</taxon>
    </lineage>
</organism>
<evidence type="ECO:0000259" key="5">
    <source>
        <dbReference type="PROSITE" id="PS50004"/>
    </source>
</evidence>
<dbReference type="PANTHER" id="PTHR10903:SF186">
    <property type="entry name" value="GTPASE IMAP FAMILY MEMBER 4-LIKE-RELATED"/>
    <property type="match status" value="1"/>
</dbReference>
<dbReference type="Gene3D" id="2.60.40.150">
    <property type="entry name" value="C2 domain"/>
    <property type="match status" value="1"/>
</dbReference>
<sequence>MVSFAIDISGAQLKKSCDVMASATVSRPAAVHTTEKSQLILKAVVSAKPQSPKLPSRHSRLSSFVEVTADGLSSETKKTGKRSGHVELQWNEDLTLNVTPQSRLDLKLWCCHTLRKELLGSATIDLLDTLRSHDGKRAARLPGSYRREIMTRFRPDENMCLREADPRWTAFSSGVNAPKMEHQSVGPAGDRLSADVEEDKKLGSQRFSFQSSDAELENVQLSLVLQTENKGLVVAGGELNVCLDGMAVDLGSLPNGRMAADSFILHHTRQHKPRDALLNHALNPEPIKTRGRRKRHFDSDETSLTNMSKQQTYPEDSLRMVLIGKTGAGKSATGNTILREKVFQSSVCSSSVTAVCKRVAGKVQGQTLEVIDTPGLFDTKLSQEKVTAEIIKCIAYATPGPHVFLIIVKPDRFTKEEEETVKILQKLFGEQSARYTMALFTRGDDLEADNVSIEDVIGNNKALRAFLHQCKGGYHVFNNRKEDPAQVHELLKKINTMVERNGGSYYSNEMLQEAEKAVEEKMRELLKAEPQRDQDDARSEAKEHVAASGALIGAGVGAAFGPLGAAVGAVVGLLVDTLKNVCVIQ</sequence>
<dbReference type="PROSITE" id="PS50004">
    <property type="entry name" value="C2"/>
    <property type="match status" value="1"/>
</dbReference>